<keyword evidence="2" id="KW-1185">Reference proteome</keyword>
<dbReference type="GeneID" id="80426683"/>
<gene>
    <name evidence="1" type="ORF">N475_17650</name>
</gene>
<accession>A0A166W8P9</accession>
<comment type="caution">
    <text evidence="1">The sequence shown here is derived from an EMBL/GenBank/DDBJ whole genome shotgun (WGS) entry which is preliminary data.</text>
</comment>
<evidence type="ECO:0000313" key="1">
    <source>
        <dbReference type="EMBL" id="KZN36221.1"/>
    </source>
</evidence>
<organism evidence="1 2">
    <name type="scientific">Pseudoalteromonas luteoviolacea DSM 6061</name>
    <dbReference type="NCBI Taxonomy" id="1365250"/>
    <lineage>
        <taxon>Bacteria</taxon>
        <taxon>Pseudomonadati</taxon>
        <taxon>Pseudomonadota</taxon>
        <taxon>Gammaproteobacteria</taxon>
        <taxon>Alteromonadales</taxon>
        <taxon>Pseudoalteromonadaceae</taxon>
        <taxon>Pseudoalteromonas</taxon>
    </lineage>
</organism>
<dbReference type="EMBL" id="AUYB01000109">
    <property type="protein sequence ID" value="KZN36221.1"/>
    <property type="molecule type" value="Genomic_DNA"/>
</dbReference>
<protein>
    <submittedName>
        <fullName evidence="1">Uncharacterized protein</fullName>
    </submittedName>
</protein>
<dbReference type="AlphaFoldDB" id="A0A166W8P9"/>
<proteinExistence type="predicted"/>
<dbReference type="Proteomes" id="UP000076643">
    <property type="component" value="Unassembled WGS sequence"/>
</dbReference>
<evidence type="ECO:0000313" key="2">
    <source>
        <dbReference type="Proteomes" id="UP000076643"/>
    </source>
</evidence>
<dbReference type="RefSeq" id="WP_264373378.1">
    <property type="nucleotide sequence ID" value="NZ_AQHB01000027.1"/>
</dbReference>
<reference evidence="1 2" key="1">
    <citation type="submission" date="2013-07" db="EMBL/GenBank/DDBJ databases">
        <title>Comparative Genomic and Metabolomic Analysis of Twelve Strains of Pseudoalteromonas luteoviolacea.</title>
        <authorList>
            <person name="Vynne N.G."/>
            <person name="Mansson M."/>
            <person name="Gram L."/>
        </authorList>
    </citation>
    <scope>NUCLEOTIDE SEQUENCE [LARGE SCALE GENOMIC DNA]</scope>
    <source>
        <strain evidence="1 2">DSM 6061</strain>
    </source>
</reference>
<name>A0A166W8P9_9GAMM</name>
<sequence>MKKKNSFTKSLRTITKNELCKINGGADIGKNPPMSTCQLKNA</sequence>
<dbReference type="PATRIC" id="fig|1365250.3.peg.3130"/>